<evidence type="ECO:0000256" key="3">
    <source>
        <dbReference type="RuleBase" id="RU367091"/>
    </source>
</evidence>
<evidence type="ECO:0000313" key="5">
    <source>
        <dbReference type="Proteomes" id="UP001153954"/>
    </source>
</evidence>
<dbReference type="AlphaFoldDB" id="A0AAU9TFJ8"/>
<dbReference type="SUPFAM" id="SSF48452">
    <property type="entry name" value="TPR-like"/>
    <property type="match status" value="1"/>
</dbReference>
<dbReference type="GO" id="GO:0072546">
    <property type="term" value="C:EMC complex"/>
    <property type="evidence" value="ECO:0007669"/>
    <property type="project" value="UniProtKB-UniRule"/>
</dbReference>
<comment type="subcellular location">
    <subcellularLocation>
        <location evidence="3">Endoplasmic reticulum membrane</location>
        <topology evidence="3">Peripheral membrane protein</topology>
        <orientation evidence="3">Cytoplasmic side</orientation>
    </subcellularLocation>
</comment>
<comment type="caution">
    <text evidence="4">The sequence shown here is derived from an EMBL/GenBank/DDBJ whole genome shotgun (WGS) entry which is preliminary data.</text>
</comment>
<evidence type="ECO:0000256" key="2">
    <source>
        <dbReference type="ARBA" id="ARBA00022803"/>
    </source>
</evidence>
<evidence type="ECO:0000256" key="1">
    <source>
        <dbReference type="ARBA" id="ARBA00010361"/>
    </source>
</evidence>
<keyword evidence="5" id="KW-1185">Reference proteome</keyword>
<dbReference type="Proteomes" id="UP001153954">
    <property type="component" value="Unassembled WGS sequence"/>
</dbReference>
<dbReference type="PANTHER" id="PTHR12760">
    <property type="entry name" value="TETRATRICOPEPTIDE REPEAT PROTEIN"/>
    <property type="match status" value="1"/>
</dbReference>
<dbReference type="InterPro" id="IPR011990">
    <property type="entry name" value="TPR-like_helical_dom_sf"/>
</dbReference>
<comment type="subunit">
    <text evidence="3">Component of the ER membrane protein complex (EMC).</text>
</comment>
<keyword evidence="3" id="KW-0472">Membrane</keyword>
<accession>A0AAU9TFJ8</accession>
<organism evidence="4 5">
    <name type="scientific">Euphydryas editha</name>
    <name type="common">Edith's checkerspot</name>
    <dbReference type="NCBI Taxonomy" id="104508"/>
    <lineage>
        <taxon>Eukaryota</taxon>
        <taxon>Metazoa</taxon>
        <taxon>Ecdysozoa</taxon>
        <taxon>Arthropoda</taxon>
        <taxon>Hexapoda</taxon>
        <taxon>Insecta</taxon>
        <taxon>Pterygota</taxon>
        <taxon>Neoptera</taxon>
        <taxon>Endopterygota</taxon>
        <taxon>Lepidoptera</taxon>
        <taxon>Glossata</taxon>
        <taxon>Ditrysia</taxon>
        <taxon>Papilionoidea</taxon>
        <taxon>Nymphalidae</taxon>
        <taxon>Nymphalinae</taxon>
        <taxon>Euphydryas</taxon>
    </lineage>
</organism>
<dbReference type="Gene3D" id="1.25.40.10">
    <property type="entry name" value="Tetratricopeptide repeat domain"/>
    <property type="match status" value="1"/>
</dbReference>
<proteinExistence type="inferred from homology"/>
<keyword evidence="3" id="KW-0256">Endoplasmic reticulum</keyword>
<dbReference type="InterPro" id="IPR039856">
    <property type="entry name" value="EMC2-like"/>
</dbReference>
<dbReference type="EMBL" id="CAKOGL010000004">
    <property type="protein sequence ID" value="CAH2085855.1"/>
    <property type="molecule type" value="Genomic_DNA"/>
</dbReference>
<name>A0AAU9TFJ8_EUPED</name>
<protein>
    <recommendedName>
        <fullName evidence="3">ER membrane protein complex subunit 2</fullName>
    </recommendedName>
</protein>
<keyword evidence="2" id="KW-0802">TPR repeat</keyword>
<comment type="similarity">
    <text evidence="1 3">Belongs to the EMC2 family.</text>
</comment>
<reference evidence="4" key="1">
    <citation type="submission" date="2022-03" db="EMBL/GenBank/DDBJ databases">
        <authorList>
            <person name="Tunstrom K."/>
        </authorList>
    </citation>
    <scope>NUCLEOTIDE SEQUENCE</scope>
</reference>
<comment type="function">
    <text evidence="3">Part of the endoplasmic reticulum membrane protein complex (EMC) that enables the energy-independent insertion into endoplasmic reticulum membranes of newly synthesized membrane proteins.</text>
</comment>
<sequence length="148" mass="17340">MSYNYDELSRTEIFDLLRQWRENNERRSEDVLDLFEAIVEDPLQKLGSEKYVVMEQVIYAALDCHYYSIAKSWILMLSEEFPGSLRVLRYKAACLEAEEKYDEAMEILDNIISADVTNSAARKRRVAIFKAQGLIQEAIKELVDYLKK</sequence>
<gene>
    <name evidence="4" type="ORF">EEDITHA_LOCUS2291</name>
</gene>
<evidence type="ECO:0000313" key="4">
    <source>
        <dbReference type="EMBL" id="CAH2085855.1"/>
    </source>
</evidence>